<keyword evidence="2" id="KW-1185">Reference proteome</keyword>
<dbReference type="RefSeq" id="WP_155302463.1">
    <property type="nucleotide sequence ID" value="NZ_AP021875.1"/>
</dbReference>
<evidence type="ECO:0000313" key="2">
    <source>
        <dbReference type="Proteomes" id="UP000427769"/>
    </source>
</evidence>
<reference evidence="1 2" key="1">
    <citation type="submission" date="2019-11" db="EMBL/GenBank/DDBJ databases">
        <title>Comparative genomics of hydrocarbon-degrading Desulfosarcina strains.</title>
        <authorList>
            <person name="Watanabe M."/>
            <person name="Kojima H."/>
            <person name="Fukui M."/>
        </authorList>
    </citation>
    <scope>NUCLEOTIDE SEQUENCE [LARGE SCALE GENOMIC DNA]</scope>
    <source>
        <strain evidence="1 2">PP31</strain>
    </source>
</reference>
<protein>
    <submittedName>
        <fullName evidence="1">Uncharacterized protein</fullName>
    </submittedName>
</protein>
<sequence length="89" mass="9525">MKKIDLAAAQEAFNELATAINRVTESFRQVAVKASEMDGRLDAIEEQLQCGSCNKPADKGGGVAKIHTHIDGISQGTLPPNFVEKSNGR</sequence>
<proteinExistence type="predicted"/>
<dbReference type="AlphaFoldDB" id="A0A5K7ZA48"/>
<accession>A0A5K7ZA48</accession>
<evidence type="ECO:0000313" key="1">
    <source>
        <dbReference type="EMBL" id="BBO73347.1"/>
    </source>
</evidence>
<dbReference type="Proteomes" id="UP000427769">
    <property type="component" value="Chromosome"/>
</dbReference>
<dbReference type="EMBL" id="AP021875">
    <property type="protein sequence ID" value="BBO73347.1"/>
    <property type="molecule type" value="Genomic_DNA"/>
</dbReference>
<name>A0A5K7ZA48_9BACT</name>
<gene>
    <name evidence="1" type="ORF">DSCW_07640</name>
</gene>
<organism evidence="1 2">
    <name type="scientific">Desulfosarcina widdelii</name>
    <dbReference type="NCBI Taxonomy" id="947919"/>
    <lineage>
        <taxon>Bacteria</taxon>
        <taxon>Pseudomonadati</taxon>
        <taxon>Thermodesulfobacteriota</taxon>
        <taxon>Desulfobacteria</taxon>
        <taxon>Desulfobacterales</taxon>
        <taxon>Desulfosarcinaceae</taxon>
        <taxon>Desulfosarcina</taxon>
    </lineage>
</organism>
<dbReference type="KEGG" id="dwd:DSCW_07640"/>